<evidence type="ECO:0000256" key="2">
    <source>
        <dbReference type="ARBA" id="ARBA00022737"/>
    </source>
</evidence>
<evidence type="ECO:0000313" key="7">
    <source>
        <dbReference type="Proteomes" id="UP000232875"/>
    </source>
</evidence>
<evidence type="ECO:0000256" key="1">
    <source>
        <dbReference type="ARBA" id="ARBA00022614"/>
    </source>
</evidence>
<feature type="region of interest" description="Disordered" evidence="4">
    <location>
        <begin position="480"/>
        <end position="542"/>
    </location>
</feature>
<evidence type="ECO:0000256" key="3">
    <source>
        <dbReference type="PROSITE-ProRule" id="PRU00723"/>
    </source>
</evidence>
<dbReference type="SMART" id="SM00369">
    <property type="entry name" value="LRR_TYP"/>
    <property type="match status" value="7"/>
</dbReference>
<evidence type="ECO:0000313" key="6">
    <source>
        <dbReference type="EMBL" id="PKI82885.1"/>
    </source>
</evidence>
<dbReference type="Gene3D" id="3.80.10.10">
    <property type="entry name" value="Ribonuclease Inhibitor"/>
    <property type="match status" value="1"/>
</dbReference>
<dbReference type="SMART" id="SM00356">
    <property type="entry name" value="ZnF_C3H1"/>
    <property type="match status" value="2"/>
</dbReference>
<dbReference type="AlphaFoldDB" id="A0A2N1J8K3"/>
<dbReference type="OrthoDB" id="411372at2759"/>
<gene>
    <name evidence="6" type="ORF">MVES_003188</name>
</gene>
<feature type="zinc finger region" description="C3H1-type" evidence="3">
    <location>
        <begin position="451"/>
        <end position="478"/>
    </location>
</feature>
<dbReference type="Pfam" id="PF00560">
    <property type="entry name" value="LRR_1"/>
    <property type="match status" value="1"/>
</dbReference>
<keyword evidence="7" id="KW-1185">Reference proteome</keyword>
<dbReference type="GO" id="GO:0005737">
    <property type="term" value="C:cytoplasm"/>
    <property type="evidence" value="ECO:0007669"/>
    <property type="project" value="TreeGrafter"/>
</dbReference>
<evidence type="ECO:0000259" key="5">
    <source>
        <dbReference type="PROSITE" id="PS50103"/>
    </source>
</evidence>
<accession>A0A2N1J8K3</accession>
<organism evidence="6 7">
    <name type="scientific">Malassezia vespertilionis</name>
    <dbReference type="NCBI Taxonomy" id="2020962"/>
    <lineage>
        <taxon>Eukaryota</taxon>
        <taxon>Fungi</taxon>
        <taxon>Dikarya</taxon>
        <taxon>Basidiomycota</taxon>
        <taxon>Ustilaginomycotina</taxon>
        <taxon>Malasseziomycetes</taxon>
        <taxon>Malasseziales</taxon>
        <taxon>Malasseziaceae</taxon>
        <taxon>Malassezia</taxon>
    </lineage>
</organism>
<proteinExistence type="predicted"/>
<dbReference type="Pfam" id="PF13516">
    <property type="entry name" value="LRR_6"/>
    <property type="match status" value="1"/>
</dbReference>
<dbReference type="InterPro" id="IPR032675">
    <property type="entry name" value="LRR_dom_sf"/>
</dbReference>
<dbReference type="SMART" id="SM00364">
    <property type="entry name" value="LRR_BAC"/>
    <property type="match status" value="3"/>
</dbReference>
<feature type="compositionally biased region" description="Basic and acidic residues" evidence="4">
    <location>
        <begin position="497"/>
        <end position="507"/>
    </location>
</feature>
<feature type="domain" description="C3H1-type" evidence="5">
    <location>
        <begin position="421"/>
        <end position="448"/>
    </location>
</feature>
<dbReference type="PROSITE" id="PS50103">
    <property type="entry name" value="ZF_C3H1"/>
    <property type="match status" value="2"/>
</dbReference>
<dbReference type="PRINTS" id="PR00019">
    <property type="entry name" value="LEURICHRPT"/>
</dbReference>
<feature type="domain" description="C3H1-type" evidence="5">
    <location>
        <begin position="451"/>
        <end position="478"/>
    </location>
</feature>
<keyword evidence="3" id="KW-0479">Metal-binding</keyword>
<dbReference type="Pfam" id="PF13855">
    <property type="entry name" value="LRR_8"/>
    <property type="match status" value="1"/>
</dbReference>
<feature type="region of interest" description="Disordered" evidence="4">
    <location>
        <begin position="377"/>
        <end position="402"/>
    </location>
</feature>
<dbReference type="STRING" id="2020962.A0A2N1J8K3"/>
<dbReference type="Proteomes" id="UP000232875">
    <property type="component" value="Unassembled WGS sequence"/>
</dbReference>
<dbReference type="InterPro" id="IPR003591">
    <property type="entry name" value="Leu-rich_rpt_typical-subtyp"/>
</dbReference>
<dbReference type="Gene3D" id="4.10.1000.10">
    <property type="entry name" value="Zinc finger, CCCH-type"/>
    <property type="match status" value="1"/>
</dbReference>
<keyword evidence="3" id="KW-0863">Zinc-finger</keyword>
<evidence type="ECO:0000256" key="4">
    <source>
        <dbReference type="SAM" id="MobiDB-lite"/>
    </source>
</evidence>
<feature type="zinc finger region" description="C3H1-type" evidence="3">
    <location>
        <begin position="421"/>
        <end position="448"/>
    </location>
</feature>
<dbReference type="SUPFAM" id="SSF52058">
    <property type="entry name" value="L domain-like"/>
    <property type="match status" value="1"/>
</dbReference>
<dbReference type="PANTHER" id="PTHR48051:SF54">
    <property type="entry name" value="LEUCINE-RICH REPEAT-CONTAINING PROTEIN"/>
    <property type="match status" value="1"/>
</dbReference>
<dbReference type="GO" id="GO:0008270">
    <property type="term" value="F:zinc ion binding"/>
    <property type="evidence" value="ECO:0007669"/>
    <property type="project" value="UniProtKB-KW"/>
</dbReference>
<dbReference type="EMBL" id="KZ454993">
    <property type="protein sequence ID" value="PKI82885.1"/>
    <property type="molecule type" value="Genomic_DNA"/>
</dbReference>
<keyword evidence="1" id="KW-0433">Leucine-rich repeat</keyword>
<reference evidence="6 7" key="1">
    <citation type="submission" date="2017-10" db="EMBL/GenBank/DDBJ databases">
        <title>A novel species of cold-tolerant Malassezia isolated from bats.</title>
        <authorList>
            <person name="Lorch J.M."/>
            <person name="Palmer J.M."/>
            <person name="Vanderwolf K.J."/>
            <person name="Schmidt K.Z."/>
            <person name="Verant M.L."/>
            <person name="Weller T.J."/>
            <person name="Blehert D.S."/>
        </authorList>
    </citation>
    <scope>NUCLEOTIDE SEQUENCE [LARGE SCALE GENOMIC DNA]</scope>
    <source>
        <strain evidence="6 7">NWHC:44797-103</strain>
    </source>
</reference>
<protein>
    <recommendedName>
        <fullName evidence="5">C3H1-type domain-containing protein</fullName>
    </recommendedName>
</protein>
<feature type="region of interest" description="Disordered" evidence="4">
    <location>
        <begin position="744"/>
        <end position="772"/>
    </location>
</feature>
<feature type="compositionally biased region" description="Basic and acidic residues" evidence="4">
    <location>
        <begin position="744"/>
        <end position="757"/>
    </location>
</feature>
<sequence>MSQAVRAAIARDRAASRSPEKRAELACTQDGPLRDPILMQKSIHEIVRTACVTGRANLASRFPSLNAWPEELFDLLEDQVPDWYTEGDEEQGPWYNRCDLTVLQLGANELDEVDESVGEFAGLTWLELQHNLLYTLPDSMSNLQQLTALNIARNQLTAFPACLLSLEHLASLDVSHNKIASLWTMDGAPMPALRTLDLSHNRLTLDALTGPRALALALPTHLRRLDLSDNAIKGSLPLHLFFPLTALEELDLEGNELSDAVFALPERDASVSPALPALRVLGLRRTPLASLAPLESLFNSGTSLLMDEARDKQRMPLHSAGAPAAPIFAHQLLRTAVRPSNAELEMAPIAVLGPGKVPRTLPLLFVVLDQLLVKPESTRKRRARAKESDSARRRDEHCNDTAQDAGSALANAKLSTKKKEALGQVPCKFFRNNGCSAGDACPFAHTFPAEGQQKAVCQWYVKGSCRFGHRCALAHIMPGQPMSMDRKNKRASQQNTRPDERPDEKGGRTHGTPILPPAPDAVFVPGARMPKEDDATSSLSSSLRNAKLHNGSRSAWDADPARASHDAAMLGFGTSPFSYPGSHGLFFNTNKEPAAPNAPNAPAESLWSVPRTDDPLAEHAEDFLPSSLSDLLTNAERERRTLHTRDTTSRPVVLGHASQSLPSRGFELDALQDISPPAYKHSRMFNSTNGRIGAQGMPGSVNAPKNVHASPFLAPVISPTLSPPGAIGDRSFSLYGARFAPEEGTRRAGNYGRDRFHTPSSPAILPRTDDADDAIFELE</sequence>
<dbReference type="InterPro" id="IPR000571">
    <property type="entry name" value="Znf_CCCH"/>
</dbReference>
<name>A0A2N1J8K3_9BASI</name>
<feature type="compositionally biased region" description="Basic and acidic residues" evidence="4">
    <location>
        <begin position="385"/>
        <end position="399"/>
    </location>
</feature>
<keyword evidence="3" id="KW-0862">Zinc</keyword>
<keyword evidence="2" id="KW-0677">Repeat</keyword>
<dbReference type="PANTHER" id="PTHR48051">
    <property type="match status" value="1"/>
</dbReference>
<dbReference type="InterPro" id="IPR050216">
    <property type="entry name" value="LRR_domain-containing"/>
</dbReference>
<dbReference type="InterPro" id="IPR001611">
    <property type="entry name" value="Leu-rich_rpt"/>
</dbReference>